<dbReference type="PANTHER" id="PTHR13061:SF29">
    <property type="entry name" value="GAMMA CARBONIC ANHYDRASE-LIKE 1, MITOCHONDRIAL-RELATED"/>
    <property type="match status" value="1"/>
</dbReference>
<dbReference type="PANTHER" id="PTHR13061">
    <property type="entry name" value="DYNACTIN SUBUNIT P25"/>
    <property type="match status" value="1"/>
</dbReference>
<dbReference type="CDD" id="cd04645">
    <property type="entry name" value="LbH_gamma_CA_like"/>
    <property type="match status" value="1"/>
</dbReference>
<dbReference type="AlphaFoldDB" id="A0A9Q4KUP6"/>
<dbReference type="InterPro" id="IPR050484">
    <property type="entry name" value="Transf_Hexapept/Carb_Anhydrase"/>
</dbReference>
<evidence type="ECO:0000313" key="2">
    <source>
        <dbReference type="Proteomes" id="UP001143747"/>
    </source>
</evidence>
<dbReference type="InterPro" id="IPR011004">
    <property type="entry name" value="Trimer_LpxA-like_sf"/>
</dbReference>
<evidence type="ECO:0000313" key="1">
    <source>
        <dbReference type="EMBL" id="MDE4907605.1"/>
    </source>
</evidence>
<protein>
    <submittedName>
        <fullName evidence="1">Gamma carbonic anhydrase family protein</fullName>
    </submittedName>
</protein>
<dbReference type="SUPFAM" id="SSF51161">
    <property type="entry name" value="Trimeric LpxA-like enzymes"/>
    <property type="match status" value="1"/>
</dbReference>
<reference evidence="1" key="1">
    <citation type="submission" date="2022-01" db="EMBL/GenBank/DDBJ databases">
        <title>Draft genome of Methanogenium marinum DSM 15558.</title>
        <authorList>
            <person name="Chen S.-C."/>
            <person name="You Y.-T."/>
        </authorList>
    </citation>
    <scope>NUCLEOTIDE SEQUENCE</scope>
    <source>
        <strain evidence="1">DSM 15558</strain>
    </source>
</reference>
<name>A0A9Q4KUP6_9EURY</name>
<gene>
    <name evidence="1" type="ORF">L0665_03130</name>
</gene>
<sequence length="163" mass="16754">MNSDTSAGIPAFIAGNATVTGDVSIADDVSIWYGAVIRADKDQITIHAGSNIQDNAVVHTTTGCPVSIGKDVSVGHGAIIHGAVIQDRVLVGMGAIVMNNAVIGEDSIIAAGSVVTEGKEIPPRSLVMGVPGKVIREASEEQISNILKNAHSYVKLGRDTNNG</sequence>
<dbReference type="InterPro" id="IPR001451">
    <property type="entry name" value="Hexapep"/>
</dbReference>
<comment type="caution">
    <text evidence="1">The sequence shown here is derived from an EMBL/GenBank/DDBJ whole genome shotgun (WGS) entry which is preliminary data.</text>
</comment>
<dbReference type="RefSeq" id="WP_274924253.1">
    <property type="nucleotide sequence ID" value="NZ_JAKELO010000002.1"/>
</dbReference>
<dbReference type="EMBL" id="JAKELO010000002">
    <property type="protein sequence ID" value="MDE4907605.1"/>
    <property type="molecule type" value="Genomic_DNA"/>
</dbReference>
<dbReference type="InterPro" id="IPR047324">
    <property type="entry name" value="LbH_gamma_CA-like"/>
</dbReference>
<proteinExistence type="predicted"/>
<dbReference type="Proteomes" id="UP001143747">
    <property type="component" value="Unassembled WGS sequence"/>
</dbReference>
<dbReference type="Gene3D" id="2.160.10.10">
    <property type="entry name" value="Hexapeptide repeat proteins"/>
    <property type="match status" value="1"/>
</dbReference>
<organism evidence="1 2">
    <name type="scientific">Methanogenium marinum</name>
    <dbReference type="NCBI Taxonomy" id="348610"/>
    <lineage>
        <taxon>Archaea</taxon>
        <taxon>Methanobacteriati</taxon>
        <taxon>Methanobacteriota</taxon>
        <taxon>Stenosarchaea group</taxon>
        <taxon>Methanomicrobia</taxon>
        <taxon>Methanomicrobiales</taxon>
        <taxon>Methanomicrobiaceae</taxon>
        <taxon>Methanogenium</taxon>
    </lineage>
</organism>
<keyword evidence="2" id="KW-1185">Reference proteome</keyword>
<accession>A0A9Q4KUP6</accession>
<dbReference type="Pfam" id="PF00132">
    <property type="entry name" value="Hexapep"/>
    <property type="match status" value="1"/>
</dbReference>